<evidence type="ECO:0000313" key="2">
    <source>
        <dbReference type="EMBL" id="VVO78361.1"/>
    </source>
</evidence>
<feature type="compositionally biased region" description="Polar residues" evidence="1">
    <location>
        <begin position="1"/>
        <end position="12"/>
    </location>
</feature>
<evidence type="ECO:0000313" key="3">
    <source>
        <dbReference type="Proteomes" id="UP000327111"/>
    </source>
</evidence>
<feature type="compositionally biased region" description="Polar residues" evidence="1">
    <location>
        <begin position="41"/>
        <end position="58"/>
    </location>
</feature>
<dbReference type="Proteomes" id="UP000327111">
    <property type="component" value="Unassembled WGS sequence"/>
</dbReference>
<dbReference type="EMBL" id="CABVIF010000002">
    <property type="protein sequence ID" value="VVO78361.1"/>
    <property type="molecule type" value="Genomic_DNA"/>
</dbReference>
<evidence type="ECO:0000256" key="1">
    <source>
        <dbReference type="SAM" id="MobiDB-lite"/>
    </source>
</evidence>
<reference evidence="2 3" key="1">
    <citation type="submission" date="2019-09" db="EMBL/GenBank/DDBJ databases">
        <authorList>
            <person name="Chandra G."/>
            <person name="Truman W A."/>
        </authorList>
    </citation>
    <scope>NUCLEOTIDE SEQUENCE [LARGE SCALE GENOMIC DNA]</scope>
    <source>
        <strain evidence="2">PS854</strain>
    </source>
</reference>
<organism evidence="2 3">
    <name type="scientific">Pseudomonas fluorescens</name>
    <dbReference type="NCBI Taxonomy" id="294"/>
    <lineage>
        <taxon>Bacteria</taxon>
        <taxon>Pseudomonadati</taxon>
        <taxon>Pseudomonadota</taxon>
        <taxon>Gammaproteobacteria</taxon>
        <taxon>Pseudomonadales</taxon>
        <taxon>Pseudomonadaceae</taxon>
        <taxon>Pseudomonas</taxon>
    </lineage>
</organism>
<feature type="region of interest" description="Disordered" evidence="1">
    <location>
        <begin position="1"/>
        <end position="81"/>
    </location>
</feature>
<feature type="compositionally biased region" description="Low complexity" evidence="1">
    <location>
        <begin position="31"/>
        <end position="40"/>
    </location>
</feature>
<dbReference type="RefSeq" id="WP_150733091.1">
    <property type="nucleotide sequence ID" value="NZ_CABVIF010000002.1"/>
</dbReference>
<gene>
    <name evidence="2" type="ORF">PS854_01667</name>
</gene>
<name>A0A5E7INN2_PSEFL</name>
<sequence>MPASLAATSTTPIVERSRTEPDSPTPTTRISQSLSSTQSSGNNLNPIPSSTDGNQQVLSVVPGHNGNGHITPRLDGTQQSQQRANTVLILASDSDISSQADRALQASMLGQLESGQNISLPVPAGCLIDKPLELYKQALNDPKVLAWFESKGLALDTVKVHEGSVSGRTSRDDPSRIETFTLCDTSGWWQVSKQVLAAREVLDLGDFGLPYVNEEQKLVPCNVMLDFYGVAPPTSEEEAGELANRLKREGWPEITDEERIALGKECHSVKELIREAKARETLIKELGEWVKDKPDKMNLSLSGQYSESAGDSPLAHKSLAILHHLNDFFELPEMITLCAGENIDASLLPVRISENKIEVFIHDSQWYDLTDLVNRQSTLTGPFNALLRMVKDTGNALYAPLNFDFPQILTFSGFSAPKTVGEVRNIIRWLQTSLPQATPLGDYGAELLAKDPSPIQLTAAERAKVISVASGFSSSSSSIIDELGADLLQKTSVEWRRNNADELLSQILEKNQSAVCGRQLLGALNWYGAGETASPEHYQNLLLAAIKLEVDPDAPGKPGNIAGYNVYQPKNLGRDLAEVRLEIEQHLIDQKGVSSQAAPLIAHLFLADVAPEFLTQGPSLGIQVGTATWVTLSLGVAIAESVNPGCSRMMTIEQLMSLAMLAPTTPELQFLFRSLAFDTLMTWAAMNGVVQQRGASSYAASDYMIAAEKFATQRAEYSQAVEGFERELVTRREIAAKELRRAFPNTPEMPLESSEGRPQPTQEKQVPIDKVMIGPRGIEEFNIAYQGETKSLVDAYMEGKISSGAWEMRNVQMTDAQFDAGWGKLPDLHKGLKTSVDSFFNARKHGFVTATKNLIATLPLEDRQSLEFGKVQFFTLREETGMPEEDEEPKHRAAFLGRQGTLLRCEYPDGEAKKVSYFEVFPGRMSIIKRTDLPYELPLDGKKQYDRVRTGRGQTVATTSQRGTALPFDFSAYARGSVPIAGTVSQKLIIEKLGEALPADASRVEERQSVPDSYFSKRTLDIVDRIVNDNLLKGEWDSLFEKAHGTTTEEEKRADQEKLKNFLLQLIPFYAAVTDLQSGERMRFINGAFGCFTDAISGLNTIASGMSKGVAAVGAASSTTAKAVKAFKIAGKTMVSLINPLDGVRGVFVGVSGLVTGGVARAVSGLPKLFKSGVFALTKDGVARMQACTDRLRAFFGGHAGAAAAPFQPSRVNTVVNNVSGIVDGTEIKAIRENGKWYALDRNGNPIGRALDNVRELTA</sequence>
<dbReference type="AlphaFoldDB" id="A0A5E7INN2"/>
<accession>A0A5E7INN2</accession>
<feature type="region of interest" description="Disordered" evidence="1">
    <location>
        <begin position="742"/>
        <end position="765"/>
    </location>
</feature>
<proteinExistence type="predicted"/>
<protein>
    <submittedName>
        <fullName evidence="2">Uncharacterized protein</fullName>
    </submittedName>
</protein>